<keyword evidence="2" id="KW-0413">Isomerase</keyword>
<evidence type="ECO:0000313" key="2">
    <source>
        <dbReference type="EMBL" id="PRZ47192.1"/>
    </source>
</evidence>
<feature type="domain" description="SnoaL-like" evidence="1">
    <location>
        <begin position="9"/>
        <end position="109"/>
    </location>
</feature>
<dbReference type="Pfam" id="PF12680">
    <property type="entry name" value="SnoaL_2"/>
    <property type="match status" value="1"/>
</dbReference>
<protein>
    <submittedName>
        <fullName evidence="2">Ketosteroid isomerase-like protein</fullName>
    </submittedName>
</protein>
<proteinExistence type="predicted"/>
<dbReference type="InterPro" id="IPR032710">
    <property type="entry name" value="NTF2-like_dom_sf"/>
</dbReference>
<reference evidence="2 3" key="1">
    <citation type="submission" date="2018-03" db="EMBL/GenBank/DDBJ databases">
        <title>Genomic Encyclopedia of Archaeal and Bacterial Type Strains, Phase II (KMG-II): from individual species to whole genera.</title>
        <authorList>
            <person name="Goeker M."/>
        </authorList>
    </citation>
    <scope>NUCLEOTIDE SEQUENCE [LARGE SCALE GENOMIC DNA]</scope>
    <source>
        <strain evidence="2 3">DSM 25328</strain>
    </source>
</reference>
<evidence type="ECO:0000313" key="3">
    <source>
        <dbReference type="Proteomes" id="UP000237718"/>
    </source>
</evidence>
<dbReference type="AlphaFoldDB" id="A0A2T1AF19"/>
<sequence length="144" mass="16362">MKNSALLHHWFEEVWNKDNLAVIDELLDPDVVFNGSLDSVVSPGVDYKEVVTAMKALLDQAHVTITHSMDEGDLAMVRVRVNGVGHSHAQKLDFTGHVTVRVRNGRFVEFYTDFDYLRMFEQLGQLPTDSLPVCMTGERLTWVE</sequence>
<dbReference type="GO" id="GO:0016853">
    <property type="term" value="F:isomerase activity"/>
    <property type="evidence" value="ECO:0007669"/>
    <property type="project" value="UniProtKB-KW"/>
</dbReference>
<dbReference type="InterPro" id="IPR037401">
    <property type="entry name" value="SnoaL-like"/>
</dbReference>
<dbReference type="SUPFAM" id="SSF54427">
    <property type="entry name" value="NTF2-like"/>
    <property type="match status" value="1"/>
</dbReference>
<dbReference type="RefSeq" id="WP_106163977.1">
    <property type="nucleotide sequence ID" value="NZ_PVUF01000007.1"/>
</dbReference>
<name>A0A2T1AF19_TRISK</name>
<dbReference type="OrthoDB" id="7844074at2"/>
<comment type="caution">
    <text evidence="2">The sequence shown here is derived from an EMBL/GenBank/DDBJ whole genome shotgun (WGS) entry which is preliminary data.</text>
</comment>
<gene>
    <name evidence="2" type="ORF">CLV89_10737</name>
</gene>
<evidence type="ECO:0000259" key="1">
    <source>
        <dbReference type="Pfam" id="PF12680"/>
    </source>
</evidence>
<dbReference type="Proteomes" id="UP000237718">
    <property type="component" value="Unassembled WGS sequence"/>
</dbReference>
<organism evidence="2 3">
    <name type="scientific">Tritonibacter scottomollicae</name>
    <name type="common">Epibacterium scottomollicae</name>
    <dbReference type="NCBI Taxonomy" id="483013"/>
    <lineage>
        <taxon>Bacteria</taxon>
        <taxon>Pseudomonadati</taxon>
        <taxon>Pseudomonadota</taxon>
        <taxon>Alphaproteobacteria</taxon>
        <taxon>Rhodobacterales</taxon>
        <taxon>Paracoccaceae</taxon>
        <taxon>Tritonibacter</taxon>
    </lineage>
</organism>
<dbReference type="Gene3D" id="3.10.450.50">
    <property type="match status" value="1"/>
</dbReference>
<accession>A0A2T1AF19</accession>
<dbReference type="EMBL" id="PVUF01000007">
    <property type="protein sequence ID" value="PRZ47192.1"/>
    <property type="molecule type" value="Genomic_DNA"/>
</dbReference>